<comment type="similarity">
    <text evidence="1">Belongs to the PEP-utilizing enzyme family.</text>
</comment>
<dbReference type="Pfam" id="PF02896">
    <property type="entry name" value="PEP-utilizers_C"/>
    <property type="match status" value="1"/>
</dbReference>
<dbReference type="AlphaFoldDB" id="A0A099LUR4"/>
<dbReference type="STRING" id="29495.EA26_07715"/>
<dbReference type="eggNOG" id="COG1080">
    <property type="taxonomic scope" value="Bacteria"/>
</dbReference>
<gene>
    <name evidence="6" type="ORF">EA26_07715</name>
</gene>
<dbReference type="RefSeq" id="WP_039426336.1">
    <property type="nucleotide sequence ID" value="NZ_CP061845.1"/>
</dbReference>
<accession>A0A099LUR4</accession>
<organism evidence="6 7">
    <name type="scientific">Vibrio navarrensis</name>
    <dbReference type="NCBI Taxonomy" id="29495"/>
    <lineage>
        <taxon>Bacteria</taxon>
        <taxon>Pseudomonadati</taxon>
        <taxon>Pseudomonadota</taxon>
        <taxon>Gammaproteobacteria</taxon>
        <taxon>Vibrionales</taxon>
        <taxon>Vibrionaceae</taxon>
        <taxon>Vibrio</taxon>
    </lineage>
</organism>
<evidence type="ECO:0000256" key="3">
    <source>
        <dbReference type="ARBA" id="ARBA00022741"/>
    </source>
</evidence>
<dbReference type="InterPro" id="IPR040442">
    <property type="entry name" value="Pyrv_kinase-like_dom_sf"/>
</dbReference>
<dbReference type="EMBL" id="JMCG01000001">
    <property type="protein sequence ID" value="KGK11201.1"/>
    <property type="molecule type" value="Genomic_DNA"/>
</dbReference>
<sequence length="265" mass="29091">MEHFVQGSIHPALSLNFVLPQSPEKKGSKRIYFSTSAWYRSQNLSANEWVSWLQSRLADETEGPQSVRVSLSDLTLPEYASLGVVQADAMEANPLMGARGVSRFCDANYKPIFATECDAIKQLRAQGVDVEVVVPFVRTLADAATIIDLLAEQGLPRGLQGLKVIFSIDTPSAALLSDKLLHYFDGLAVNIENLAQFTLAVDQSNPSHLHAYDAQNDAVLELVQKSVKSAATVNKPALILLSNLDKLPRLQQALLDMDSVELFHF</sequence>
<dbReference type="Proteomes" id="UP000029994">
    <property type="component" value="Unassembled WGS sequence"/>
</dbReference>
<dbReference type="PANTHER" id="PTHR43030">
    <property type="entry name" value="PHOSPHOENOLPYRUVATE SYNTHASE"/>
    <property type="match status" value="1"/>
</dbReference>
<proteinExistence type="inferred from homology"/>
<keyword evidence="2" id="KW-0479">Metal-binding</keyword>
<evidence type="ECO:0000313" key="7">
    <source>
        <dbReference type="Proteomes" id="UP000029994"/>
    </source>
</evidence>
<dbReference type="GO" id="GO:0008986">
    <property type="term" value="F:pyruvate, water dikinase activity"/>
    <property type="evidence" value="ECO:0007669"/>
    <property type="project" value="InterPro"/>
</dbReference>
<keyword evidence="7" id="KW-1185">Reference proteome</keyword>
<dbReference type="GO" id="GO:0046872">
    <property type="term" value="F:metal ion binding"/>
    <property type="evidence" value="ECO:0007669"/>
    <property type="project" value="UniProtKB-KW"/>
</dbReference>
<keyword evidence="3" id="KW-0547">Nucleotide-binding</keyword>
<comment type="caution">
    <text evidence="6">The sequence shown here is derived from an EMBL/GenBank/DDBJ whole genome shotgun (WGS) entry which is preliminary data.</text>
</comment>
<keyword evidence="4" id="KW-0067">ATP-binding</keyword>
<dbReference type="Gene3D" id="3.20.20.60">
    <property type="entry name" value="Phosphoenolpyruvate-binding domains"/>
    <property type="match status" value="1"/>
</dbReference>
<evidence type="ECO:0000256" key="2">
    <source>
        <dbReference type="ARBA" id="ARBA00022723"/>
    </source>
</evidence>
<evidence type="ECO:0000259" key="5">
    <source>
        <dbReference type="Pfam" id="PF02896"/>
    </source>
</evidence>
<evidence type="ECO:0000256" key="4">
    <source>
        <dbReference type="ARBA" id="ARBA00022840"/>
    </source>
</evidence>
<dbReference type="GeneID" id="43683084"/>
<dbReference type="PANTHER" id="PTHR43030:SF1">
    <property type="entry name" value="PHOSPHOENOLPYRUVATE SYNTHASE"/>
    <property type="match status" value="1"/>
</dbReference>
<dbReference type="InterPro" id="IPR000121">
    <property type="entry name" value="PEP_util_C"/>
</dbReference>
<evidence type="ECO:0000256" key="1">
    <source>
        <dbReference type="ARBA" id="ARBA00007837"/>
    </source>
</evidence>
<dbReference type="InterPro" id="IPR015813">
    <property type="entry name" value="Pyrv/PenolPyrv_kinase-like_dom"/>
</dbReference>
<dbReference type="GO" id="GO:0005524">
    <property type="term" value="F:ATP binding"/>
    <property type="evidence" value="ECO:0007669"/>
    <property type="project" value="UniProtKB-KW"/>
</dbReference>
<name>A0A099LUR4_9VIBR</name>
<feature type="domain" description="PEP-utilising enzyme C-terminal" evidence="5">
    <location>
        <begin position="87"/>
        <end position="234"/>
    </location>
</feature>
<dbReference type="SUPFAM" id="SSF51621">
    <property type="entry name" value="Phosphoenolpyruvate/pyruvate domain"/>
    <property type="match status" value="1"/>
</dbReference>
<protein>
    <recommendedName>
        <fullName evidence="5">PEP-utilising enzyme C-terminal domain-containing protein</fullName>
    </recommendedName>
</protein>
<evidence type="ECO:0000313" key="6">
    <source>
        <dbReference type="EMBL" id="KGK11201.1"/>
    </source>
</evidence>
<dbReference type="InterPro" id="IPR006319">
    <property type="entry name" value="PEP_synth"/>
</dbReference>
<reference evidence="6 7" key="1">
    <citation type="submission" date="2014-04" db="EMBL/GenBank/DDBJ databases">
        <title>Genome sequencing of Vibrio navarrensis strains.</title>
        <authorList>
            <person name="Gladney L.M."/>
            <person name="Katz L.S."/>
            <person name="Marino-Ramirez L."/>
            <person name="Jordan I.K."/>
        </authorList>
    </citation>
    <scope>NUCLEOTIDE SEQUENCE [LARGE SCALE GENOMIC DNA]</scope>
    <source>
        <strain evidence="6 7">ATCC 51183</strain>
    </source>
</reference>